<organism evidence="1 2">
    <name type="scientific">Panagrolaimus sp. ES5</name>
    <dbReference type="NCBI Taxonomy" id="591445"/>
    <lineage>
        <taxon>Eukaryota</taxon>
        <taxon>Metazoa</taxon>
        <taxon>Ecdysozoa</taxon>
        <taxon>Nematoda</taxon>
        <taxon>Chromadorea</taxon>
        <taxon>Rhabditida</taxon>
        <taxon>Tylenchina</taxon>
        <taxon>Panagrolaimomorpha</taxon>
        <taxon>Panagrolaimoidea</taxon>
        <taxon>Panagrolaimidae</taxon>
        <taxon>Panagrolaimus</taxon>
    </lineage>
</organism>
<evidence type="ECO:0000313" key="1">
    <source>
        <dbReference type="Proteomes" id="UP000887579"/>
    </source>
</evidence>
<protein>
    <submittedName>
        <fullName evidence="2">Uncharacterized protein</fullName>
    </submittedName>
</protein>
<evidence type="ECO:0000313" key="2">
    <source>
        <dbReference type="WBParaSite" id="ES5_v2.g818.t1"/>
    </source>
</evidence>
<proteinExistence type="predicted"/>
<dbReference type="Proteomes" id="UP000887579">
    <property type="component" value="Unplaced"/>
</dbReference>
<reference evidence="2" key="1">
    <citation type="submission" date="2022-11" db="UniProtKB">
        <authorList>
            <consortium name="WormBaseParasite"/>
        </authorList>
    </citation>
    <scope>IDENTIFICATION</scope>
</reference>
<accession>A0AC34GTY8</accession>
<dbReference type="WBParaSite" id="ES5_v2.g818.t1">
    <property type="protein sequence ID" value="ES5_v2.g818.t1"/>
    <property type="gene ID" value="ES5_v2.g818"/>
</dbReference>
<sequence length="447" mass="50863">MCNLVLIYSIQICYDSTSPNSDFQGSCSPSQCEFKVNIVNTAVSFYGDGDSLSVELGSVCDNLKVHDRKSQFNTINNIQTCPPRIENGIIHLNVIKADPQCQVEVVKTKPITVITDAKEQPPTVQTASKTPRPDLNFTQFEPSKSQKKQKKAVKKEPTTTEEFVPTPPPKVTVSSPPDLTKPFPKQPQYSIPQRVIPRSYKSLKTDSLEEIIQKNKLTPVESVIASVSRNVIKSKDSEVVKEMKKNYPEVRRVPLQCEIVLFCVKISLMFTELHEMTVDAEQKLVNLGVQFDAEHRIVSMSPEGREYLQNPKTPSTIVYFAFGAEYHEYILDDMNLLPKLSVAHQLVIALRPRFVEFNRRKALTWLRRELPRIRENYTAAERKLLPFPVNAIEKAYLHDPKFLISLSGIDTDSEADRRRMEVAKLKQLIKCDSNSKKRKGKASKKRQ</sequence>
<name>A0AC34GTY8_9BILA</name>